<dbReference type="Proteomes" id="UP000701853">
    <property type="component" value="Chromosome 7"/>
</dbReference>
<reference evidence="1 2" key="1">
    <citation type="journal article" date="2021" name="bioRxiv">
        <title>The Gossypium anomalum genome as a resource for cotton improvement and evolutionary analysis of hybrid incompatibility.</title>
        <authorList>
            <person name="Grover C.E."/>
            <person name="Yuan D."/>
            <person name="Arick M.A."/>
            <person name="Miller E.R."/>
            <person name="Hu G."/>
            <person name="Peterson D.G."/>
            <person name="Wendel J.F."/>
            <person name="Udall J.A."/>
        </authorList>
    </citation>
    <scope>NUCLEOTIDE SEQUENCE [LARGE SCALE GENOMIC DNA]</scope>
    <source>
        <strain evidence="1">JFW-Udall</strain>
        <tissue evidence="1">Leaf</tissue>
    </source>
</reference>
<evidence type="ECO:0000313" key="2">
    <source>
        <dbReference type="Proteomes" id="UP000701853"/>
    </source>
</evidence>
<sequence length="177" mass="19524">MVLQDPFYFLCPLFFKKKKQNASSSLLPLHFSLLGIQPSLCHPGGSSVPRTSTPPPVHGSRPDIAAKISESRGVAECDAAAPLCSLSCNENRAKILEGPNLPGLAKSCLLCHNPPRFIVSKRSVAASRICDLLEDKADDWNLLYRRYVEIRFIKIRSASLLLSEDKIWYLACSTPAQ</sequence>
<evidence type="ECO:0000313" key="1">
    <source>
        <dbReference type="EMBL" id="KAG8489048.1"/>
    </source>
</evidence>
<keyword evidence="2" id="KW-1185">Reference proteome</keyword>
<proteinExistence type="predicted"/>
<organism evidence="1 2">
    <name type="scientific">Gossypium anomalum</name>
    <dbReference type="NCBI Taxonomy" id="47600"/>
    <lineage>
        <taxon>Eukaryota</taxon>
        <taxon>Viridiplantae</taxon>
        <taxon>Streptophyta</taxon>
        <taxon>Embryophyta</taxon>
        <taxon>Tracheophyta</taxon>
        <taxon>Spermatophyta</taxon>
        <taxon>Magnoliopsida</taxon>
        <taxon>eudicotyledons</taxon>
        <taxon>Gunneridae</taxon>
        <taxon>Pentapetalae</taxon>
        <taxon>rosids</taxon>
        <taxon>malvids</taxon>
        <taxon>Malvales</taxon>
        <taxon>Malvaceae</taxon>
        <taxon>Malvoideae</taxon>
        <taxon>Gossypium</taxon>
    </lineage>
</organism>
<dbReference type="EMBL" id="JAHUZN010000007">
    <property type="protein sequence ID" value="KAG8489048.1"/>
    <property type="molecule type" value="Genomic_DNA"/>
</dbReference>
<accession>A0A8J5YGM7</accession>
<dbReference type="AlphaFoldDB" id="A0A8J5YGM7"/>
<name>A0A8J5YGM7_9ROSI</name>
<comment type="caution">
    <text evidence="1">The sequence shown here is derived from an EMBL/GenBank/DDBJ whole genome shotgun (WGS) entry which is preliminary data.</text>
</comment>
<dbReference type="OrthoDB" id="10377855at2759"/>
<gene>
    <name evidence="1" type="ORF">CXB51_017058</name>
</gene>
<protein>
    <submittedName>
        <fullName evidence="1">Uncharacterized protein</fullName>
    </submittedName>
</protein>